<name>A0AAN8JP91_PATCE</name>
<evidence type="ECO:0000313" key="2">
    <source>
        <dbReference type="Proteomes" id="UP001347796"/>
    </source>
</evidence>
<dbReference type="Proteomes" id="UP001347796">
    <property type="component" value="Unassembled WGS sequence"/>
</dbReference>
<dbReference type="EMBL" id="JAZGQO010000008">
    <property type="protein sequence ID" value="KAK6179559.1"/>
    <property type="molecule type" value="Genomic_DNA"/>
</dbReference>
<dbReference type="AlphaFoldDB" id="A0AAN8JP91"/>
<sequence>MICLPCCRSSVEGRRICKHFLKSARERKPKHQTLTAGFNLHRQSLCKLQHIVCRLLNVAFRQRLRC</sequence>
<protein>
    <submittedName>
        <fullName evidence="1">Uncharacterized protein</fullName>
    </submittedName>
</protein>
<gene>
    <name evidence="1" type="ORF">SNE40_011888</name>
</gene>
<keyword evidence="2" id="KW-1185">Reference proteome</keyword>
<reference evidence="1 2" key="1">
    <citation type="submission" date="2024-01" db="EMBL/GenBank/DDBJ databases">
        <title>The genome of the rayed Mediterranean limpet Patella caerulea (Linnaeus, 1758).</title>
        <authorList>
            <person name="Anh-Thu Weber A."/>
            <person name="Halstead-Nussloch G."/>
        </authorList>
    </citation>
    <scope>NUCLEOTIDE SEQUENCE [LARGE SCALE GENOMIC DNA]</scope>
    <source>
        <strain evidence="1">AATW-2023a</strain>
        <tissue evidence="1">Whole specimen</tissue>
    </source>
</reference>
<comment type="caution">
    <text evidence="1">The sequence shown here is derived from an EMBL/GenBank/DDBJ whole genome shotgun (WGS) entry which is preliminary data.</text>
</comment>
<organism evidence="1 2">
    <name type="scientific">Patella caerulea</name>
    <name type="common">Rayed Mediterranean limpet</name>
    <dbReference type="NCBI Taxonomy" id="87958"/>
    <lineage>
        <taxon>Eukaryota</taxon>
        <taxon>Metazoa</taxon>
        <taxon>Spiralia</taxon>
        <taxon>Lophotrochozoa</taxon>
        <taxon>Mollusca</taxon>
        <taxon>Gastropoda</taxon>
        <taxon>Patellogastropoda</taxon>
        <taxon>Patelloidea</taxon>
        <taxon>Patellidae</taxon>
        <taxon>Patella</taxon>
    </lineage>
</organism>
<evidence type="ECO:0000313" key="1">
    <source>
        <dbReference type="EMBL" id="KAK6179559.1"/>
    </source>
</evidence>
<proteinExistence type="predicted"/>
<accession>A0AAN8JP91</accession>